<proteinExistence type="inferred from homology"/>
<dbReference type="KEGG" id="ppai:E1956_27555"/>
<dbReference type="Gene3D" id="3.40.190.10">
    <property type="entry name" value="Periplasmic binding protein-like II"/>
    <property type="match status" value="2"/>
</dbReference>
<dbReference type="InterPro" id="IPR005119">
    <property type="entry name" value="LysR_subst-bd"/>
</dbReference>
<dbReference type="PROSITE" id="PS50931">
    <property type="entry name" value="HTH_LYSR"/>
    <property type="match status" value="1"/>
</dbReference>
<keyword evidence="7" id="KW-1185">Reference proteome</keyword>
<dbReference type="PANTHER" id="PTHR30346:SF0">
    <property type="entry name" value="HCA OPERON TRANSCRIPTIONAL ACTIVATOR HCAR"/>
    <property type="match status" value="1"/>
</dbReference>
<keyword evidence="2" id="KW-0805">Transcription regulation</keyword>
<evidence type="ECO:0000256" key="4">
    <source>
        <dbReference type="ARBA" id="ARBA00023163"/>
    </source>
</evidence>
<feature type="domain" description="HTH lysR-type" evidence="5">
    <location>
        <begin position="1"/>
        <end position="58"/>
    </location>
</feature>
<dbReference type="EMBL" id="CP038150">
    <property type="protein sequence ID" value="QBR01001.1"/>
    <property type="molecule type" value="Genomic_DNA"/>
</dbReference>
<dbReference type="GO" id="GO:0032993">
    <property type="term" value="C:protein-DNA complex"/>
    <property type="evidence" value="ECO:0007669"/>
    <property type="project" value="TreeGrafter"/>
</dbReference>
<dbReference type="InterPro" id="IPR000847">
    <property type="entry name" value="LysR_HTH_N"/>
</dbReference>
<evidence type="ECO:0000256" key="3">
    <source>
        <dbReference type="ARBA" id="ARBA00023125"/>
    </source>
</evidence>
<dbReference type="FunFam" id="1.10.10.10:FF:000001">
    <property type="entry name" value="LysR family transcriptional regulator"/>
    <property type="match status" value="1"/>
</dbReference>
<dbReference type="GO" id="GO:0003677">
    <property type="term" value="F:DNA binding"/>
    <property type="evidence" value="ECO:0007669"/>
    <property type="project" value="UniProtKB-KW"/>
</dbReference>
<dbReference type="SUPFAM" id="SSF46785">
    <property type="entry name" value="Winged helix' DNA-binding domain"/>
    <property type="match status" value="1"/>
</dbReference>
<organism evidence="6 7">
    <name type="scientific">Paraburkholderia pallida</name>
    <dbReference type="NCBI Taxonomy" id="2547399"/>
    <lineage>
        <taxon>Bacteria</taxon>
        <taxon>Pseudomonadati</taxon>
        <taxon>Pseudomonadota</taxon>
        <taxon>Betaproteobacteria</taxon>
        <taxon>Burkholderiales</taxon>
        <taxon>Burkholderiaceae</taxon>
        <taxon>Paraburkholderia</taxon>
    </lineage>
</organism>
<dbReference type="Gene3D" id="1.10.10.10">
    <property type="entry name" value="Winged helix-like DNA-binding domain superfamily/Winged helix DNA-binding domain"/>
    <property type="match status" value="1"/>
</dbReference>
<reference evidence="6 7" key="1">
    <citation type="submission" date="2019-03" db="EMBL/GenBank/DDBJ databases">
        <title>Paraburkholderia sp. 7MH5, isolated from subtropical forest soil.</title>
        <authorList>
            <person name="Gao Z.-H."/>
            <person name="Qiu L.-H."/>
        </authorList>
    </citation>
    <scope>NUCLEOTIDE SEQUENCE [LARGE SCALE GENOMIC DNA]</scope>
    <source>
        <strain evidence="6 7">7MH5</strain>
    </source>
</reference>
<evidence type="ECO:0000313" key="6">
    <source>
        <dbReference type="EMBL" id="QBR01001.1"/>
    </source>
</evidence>
<dbReference type="RefSeq" id="WP_134755200.1">
    <property type="nucleotide sequence ID" value="NZ_CP038150.1"/>
</dbReference>
<sequence length="310" mass="34365">MDLRLLRYFAVLADELHFGRAAARLHISQPPLSQQIRLLEEELGTALFIRSQHRVELTEAGKTLSKQVPLIFAQFERAIDLTRCAGRGEVGNLAVGIISSAMVAPIPRALRTFASRHPQVRWTLHEMTPAEQIAALKEKRLDVCFFRLYQDDPEIRSEAIGRDTAIAALPTDHRLAGREAIALSELADERFISFGLRQSQLARFLQDACVRAQFTPRIEYEVVEVHTLLSLVREGIGVALVPASARQISTGGVAFVRLDEPDLEVSLHARYRADDTSPVLHAFLDTLREVAADLQRAGGSESALSATSSR</sequence>
<accession>A0A4P7CXL5</accession>
<dbReference type="PRINTS" id="PR00039">
    <property type="entry name" value="HTHLYSR"/>
</dbReference>
<dbReference type="OrthoDB" id="5292387at2"/>
<dbReference type="AlphaFoldDB" id="A0A4P7CXL5"/>
<comment type="similarity">
    <text evidence="1">Belongs to the LysR transcriptional regulatory family.</text>
</comment>
<evidence type="ECO:0000256" key="2">
    <source>
        <dbReference type="ARBA" id="ARBA00023015"/>
    </source>
</evidence>
<keyword evidence="3" id="KW-0238">DNA-binding</keyword>
<keyword evidence="4" id="KW-0804">Transcription</keyword>
<dbReference type="Proteomes" id="UP000295727">
    <property type="component" value="Chromosome 3"/>
</dbReference>
<dbReference type="PANTHER" id="PTHR30346">
    <property type="entry name" value="TRANSCRIPTIONAL DUAL REGULATOR HCAR-RELATED"/>
    <property type="match status" value="1"/>
</dbReference>
<dbReference type="Pfam" id="PF00126">
    <property type="entry name" value="HTH_1"/>
    <property type="match status" value="1"/>
</dbReference>
<dbReference type="InterPro" id="IPR036390">
    <property type="entry name" value="WH_DNA-bd_sf"/>
</dbReference>
<evidence type="ECO:0000313" key="7">
    <source>
        <dbReference type="Proteomes" id="UP000295727"/>
    </source>
</evidence>
<dbReference type="InterPro" id="IPR036388">
    <property type="entry name" value="WH-like_DNA-bd_sf"/>
</dbReference>
<dbReference type="GO" id="GO:0003700">
    <property type="term" value="F:DNA-binding transcription factor activity"/>
    <property type="evidence" value="ECO:0007669"/>
    <property type="project" value="InterPro"/>
</dbReference>
<evidence type="ECO:0000256" key="1">
    <source>
        <dbReference type="ARBA" id="ARBA00009437"/>
    </source>
</evidence>
<dbReference type="Pfam" id="PF03466">
    <property type="entry name" value="LysR_substrate"/>
    <property type="match status" value="1"/>
</dbReference>
<evidence type="ECO:0000259" key="5">
    <source>
        <dbReference type="PROSITE" id="PS50931"/>
    </source>
</evidence>
<name>A0A4P7CXL5_9BURK</name>
<dbReference type="SUPFAM" id="SSF53850">
    <property type="entry name" value="Periplasmic binding protein-like II"/>
    <property type="match status" value="1"/>
</dbReference>
<protein>
    <submittedName>
        <fullName evidence="6">LysR family transcriptional regulator</fullName>
    </submittedName>
</protein>
<gene>
    <name evidence="6" type="ORF">E1956_27555</name>
</gene>